<evidence type="ECO:0000313" key="2">
    <source>
        <dbReference type="EMBL" id="ELY34059.1"/>
    </source>
</evidence>
<evidence type="ECO:0000313" key="3">
    <source>
        <dbReference type="Proteomes" id="UP000000390"/>
    </source>
</evidence>
<keyword evidence="4" id="KW-1185">Reference proteome</keyword>
<protein>
    <submittedName>
        <fullName evidence="1">Uncharacterized protein</fullName>
    </submittedName>
</protein>
<dbReference type="Proteomes" id="UP000011645">
    <property type="component" value="Unassembled WGS sequence"/>
</dbReference>
<proteinExistence type="predicted"/>
<dbReference type="Proteomes" id="UP000000390">
    <property type="component" value="Chromosome"/>
</dbReference>
<dbReference type="PATRIC" id="fig|795797.18.peg.510"/>
<organism evidence="1 3">
    <name type="scientific">Halalkalicoccus jeotgali (strain DSM 18796 / CECT 7217 / JCM 14584 / KCTC 4019 / B3)</name>
    <dbReference type="NCBI Taxonomy" id="795797"/>
    <lineage>
        <taxon>Archaea</taxon>
        <taxon>Methanobacteriati</taxon>
        <taxon>Methanobacteriota</taxon>
        <taxon>Stenosarchaea group</taxon>
        <taxon>Halobacteria</taxon>
        <taxon>Halobacteriales</taxon>
        <taxon>Halococcaceae</taxon>
        <taxon>Halalkalicoccus</taxon>
    </lineage>
</organism>
<dbReference type="EMBL" id="AOHV01000042">
    <property type="protein sequence ID" value="ELY34059.1"/>
    <property type="molecule type" value="Genomic_DNA"/>
</dbReference>
<dbReference type="HOGENOM" id="CLU_2968338_0_0_2"/>
<dbReference type="KEGG" id="hje:HacjB3_02505"/>
<reference evidence="1 3" key="1">
    <citation type="journal article" date="2010" name="J. Bacteriol.">
        <title>Complete genome sequence of Halalkalicoccus jeotgali B3(T), an extremely halophilic archaeon.</title>
        <authorList>
            <person name="Roh S.W."/>
            <person name="Nam Y.D."/>
            <person name="Nam S.H."/>
            <person name="Choi S.H."/>
            <person name="Park H.S."/>
            <person name="Bae J.W."/>
        </authorList>
    </citation>
    <scope>NUCLEOTIDE SEQUENCE [LARGE SCALE GENOMIC DNA]</scope>
    <source>
        <strain evidence="1">B3</strain>
        <strain evidence="3">DSM 18796 / CECT 7217 / JCM 14584 / KCTC 4019 / B3</strain>
    </source>
</reference>
<gene>
    <name evidence="1" type="ordered locus">HacjB3_02505</name>
    <name evidence="2" type="ORF">C497_16807</name>
</gene>
<evidence type="ECO:0000313" key="1">
    <source>
        <dbReference type="EMBL" id="ADJ13894.1"/>
    </source>
</evidence>
<dbReference type="AlphaFoldDB" id="D8J6L7"/>
<reference evidence="2 4" key="2">
    <citation type="journal article" date="2014" name="PLoS Genet.">
        <title>Phylogenetically driven sequencing of extremely halophilic archaea reveals strategies for static and dynamic osmo-response.</title>
        <authorList>
            <person name="Becker E.A."/>
            <person name="Seitzer P.M."/>
            <person name="Tritt A."/>
            <person name="Larsen D."/>
            <person name="Krusor M."/>
            <person name="Yao A.I."/>
            <person name="Wu D."/>
            <person name="Madern D."/>
            <person name="Eisen J.A."/>
            <person name="Darling A.E."/>
            <person name="Facciotti M.T."/>
        </authorList>
    </citation>
    <scope>NUCLEOTIDE SEQUENCE [LARGE SCALE GENOMIC DNA]</scope>
    <source>
        <strain evidence="2">B3</strain>
        <strain evidence="4">DSM 18796 / CECT 7217 / JCM 14584 / KCTC 4019 / B3</strain>
    </source>
</reference>
<sequence length="58" mass="6945">MFSTITEMEVLVIIRNRFTRFNLACINHHVEMACSIGGFARRFYCEVLGIEKRHKWRL</sequence>
<dbReference type="EMBL" id="CP002062">
    <property type="protein sequence ID" value="ADJ13894.1"/>
    <property type="molecule type" value="Genomic_DNA"/>
</dbReference>
<name>D8J6L7_HALJB</name>
<evidence type="ECO:0000313" key="4">
    <source>
        <dbReference type="Proteomes" id="UP000011645"/>
    </source>
</evidence>
<accession>D8J6L7</accession>